<organism evidence="1 2">
    <name type="scientific">Cyanomargarita calcarea GSE-NOS-MK-12-04C</name>
    <dbReference type="NCBI Taxonomy" id="2839659"/>
    <lineage>
        <taxon>Bacteria</taxon>
        <taxon>Bacillati</taxon>
        <taxon>Cyanobacteriota</taxon>
        <taxon>Cyanophyceae</taxon>
        <taxon>Nostocales</taxon>
        <taxon>Cyanomargaritaceae</taxon>
        <taxon>Cyanomargarita</taxon>
    </lineage>
</organism>
<evidence type="ECO:0008006" key="3">
    <source>
        <dbReference type="Google" id="ProtNLM"/>
    </source>
</evidence>
<protein>
    <recommendedName>
        <fullName evidence="3">Baseplate protein J-like domain-containing protein</fullName>
    </recommendedName>
</protein>
<reference evidence="1" key="2">
    <citation type="journal article" date="2022" name="Microbiol. Resour. Announc.">
        <title>Metagenome Sequencing to Explore Phylogenomics of Terrestrial Cyanobacteria.</title>
        <authorList>
            <person name="Ward R.D."/>
            <person name="Stajich J.E."/>
            <person name="Johansen J.R."/>
            <person name="Huntemann M."/>
            <person name="Clum A."/>
            <person name="Foster B."/>
            <person name="Foster B."/>
            <person name="Roux S."/>
            <person name="Palaniappan K."/>
            <person name="Varghese N."/>
            <person name="Mukherjee S."/>
            <person name="Reddy T.B.K."/>
            <person name="Daum C."/>
            <person name="Copeland A."/>
            <person name="Chen I.A."/>
            <person name="Ivanova N.N."/>
            <person name="Kyrpides N.C."/>
            <person name="Shapiro N."/>
            <person name="Eloe-Fadrosh E.A."/>
            <person name="Pietrasiak N."/>
        </authorList>
    </citation>
    <scope>NUCLEOTIDE SEQUENCE</scope>
    <source>
        <strain evidence="1">GSE-NOS-MK-12-04C</strain>
    </source>
</reference>
<dbReference type="EMBL" id="JAHHGZ010000039">
    <property type="protein sequence ID" value="MBW4671115.1"/>
    <property type="molecule type" value="Genomic_DNA"/>
</dbReference>
<evidence type="ECO:0000313" key="2">
    <source>
        <dbReference type="Proteomes" id="UP000729701"/>
    </source>
</evidence>
<evidence type="ECO:0000313" key="1">
    <source>
        <dbReference type="EMBL" id="MBW4671115.1"/>
    </source>
</evidence>
<proteinExistence type="predicted"/>
<reference evidence="1" key="1">
    <citation type="submission" date="2021-05" db="EMBL/GenBank/DDBJ databases">
        <authorList>
            <person name="Pietrasiak N."/>
            <person name="Ward R."/>
            <person name="Stajich J.E."/>
            <person name="Kurbessoian T."/>
        </authorList>
    </citation>
    <scope>NUCLEOTIDE SEQUENCE</scope>
    <source>
        <strain evidence="1">GSE-NOS-MK-12-04C</strain>
    </source>
</reference>
<name>A0A951UYM7_9CYAN</name>
<dbReference type="AlphaFoldDB" id="A0A951UYM7"/>
<sequence length="907" mass="99811">MSTDDQKQVGCRNDCAESLTFPKQVKNRPGLTHIDYRIGSYADIREFLLRRLDREPLLAAWTHREADDPGIALLEGAAILGDILTFYQDLYANEAYLCTAKWRDSIDDLVRLLGYHLSPGIGGKATFAFGVKGSTPVVIPASFPVKAQLEGADKPIDFETIREFIAEPAFSQFNLYRPFVHPKITNNRNTFAVETAKLTLKLEKGDRLMLVKDPTESQTLRQIVVIAEVSEKLDCTEIAIEGSWQSGNVDSHAMTAYKLGRSFRYFGYNAPPTVTVVVGQNATQVPVSFVADVHPPSSTSFKKIVAEASSFNSPDAFSVSSSPISERLSDLSVQILVSPVPPIYNPALANNSFPLDQKVDDISVGSTLLISLQLSNITPTDSDSTYFFAKRIALVSVASATHGALTGGTTVVKLDTAIGTDALRYTDIRSVEFQEVVGQAFTIMSTREADITANSSQLFYYGDGFTYKKLEERSLQLVQGQQVEQVTAGIDDTLTYPDEQITLRPLTIKPSLQKLTLGDFPLEKPPKVTVYGNLVEANQGKTEPQAVLGNGDNRQVFQTFKLPKAPLTYFNSKSETPPEVPELQIYVSDRLWKRVPSLFDRGSIEEIYIVREDTNGDSWVQFGDGKTGARLPSGLNNIVAKHRTGIGAYGALKPDTTVQGGKLERLDKIWLPDIATGGEQPETGDNAKEAAPGKVQSLGRLVTLQDFEQETLAIQGVSKVAAIWGLLNYTPMVMLTVLMERGREQEINEVQQILNTYNRCRGFQRFPIYVRPGNLRHVYLDVTIGIDPTFQQPLVKRAIQVAIGVTGEEGNGIDGTAGLFGLPRRRFGEAEYETRIAATLQNVEGVMWVKVSAFGFLLGTGDDPLTLKLPATKLNPGKLICENHEILSLHTIHFQPQFVTTISIGEC</sequence>
<accession>A0A951UYM7</accession>
<gene>
    <name evidence="1" type="ORF">KME60_27750</name>
</gene>
<dbReference type="Proteomes" id="UP000729701">
    <property type="component" value="Unassembled WGS sequence"/>
</dbReference>
<comment type="caution">
    <text evidence="1">The sequence shown here is derived from an EMBL/GenBank/DDBJ whole genome shotgun (WGS) entry which is preliminary data.</text>
</comment>